<evidence type="ECO:0000313" key="2">
    <source>
        <dbReference type="Proteomes" id="UP001489004"/>
    </source>
</evidence>
<gene>
    <name evidence="1" type="ORF">WJX72_003111</name>
</gene>
<evidence type="ECO:0000313" key="1">
    <source>
        <dbReference type="EMBL" id="KAK9808758.1"/>
    </source>
</evidence>
<proteinExistence type="predicted"/>
<protein>
    <submittedName>
        <fullName evidence="1">Uncharacterized protein</fullName>
    </submittedName>
</protein>
<name>A0AAW1PFN5_9CHLO</name>
<dbReference type="EMBL" id="JALJOR010000011">
    <property type="protein sequence ID" value="KAK9808758.1"/>
    <property type="molecule type" value="Genomic_DNA"/>
</dbReference>
<organism evidence="1 2">
    <name type="scientific">[Myrmecia] bisecta</name>
    <dbReference type="NCBI Taxonomy" id="41462"/>
    <lineage>
        <taxon>Eukaryota</taxon>
        <taxon>Viridiplantae</taxon>
        <taxon>Chlorophyta</taxon>
        <taxon>core chlorophytes</taxon>
        <taxon>Trebouxiophyceae</taxon>
        <taxon>Trebouxiales</taxon>
        <taxon>Trebouxiaceae</taxon>
        <taxon>Myrmecia</taxon>
    </lineage>
</organism>
<dbReference type="AlphaFoldDB" id="A0AAW1PFN5"/>
<keyword evidence="2" id="KW-1185">Reference proteome</keyword>
<comment type="caution">
    <text evidence="1">The sequence shown here is derived from an EMBL/GenBank/DDBJ whole genome shotgun (WGS) entry which is preliminary data.</text>
</comment>
<sequence length="435" mass="48203">MALSLPPELWEMIGLCLIDQDPLSSPAGMAHDIAALGCTSKDPNLQAGVAVAWRALEGCCRVRSTPRVCPPAFGSWRVVWAHVNTYSLDQLRACLRALGSSFIGNRAATLQQLLPILPTDWPGASPDLRDLVKSSRNNCITQTEALKQYRLQKEDLEGVRVRIRGNTHLYRVTDVMRLAQFKYGSAAGLQARNEQILEASAKRRRTAEYNQSMQGPRTQQIIKALAKAHVDYVLEDLLIPAAQKYIKSGTGSLAKVVAAVKALIATEVRTQEVQDLVQERDLPSAGWHRNLPEYQAYVDNGDGSLEDVIEAISEEAERRSLVEARRQQLTAAVGAEMDLLEMPICKDYVERNRGDLQAVLAMISDVAADRKWRRQEVDQLLATYDLADFSQLKTWSGNTVSQPCGFFQAYINGQADAAPLEQLAEQAFLQSQRGV</sequence>
<dbReference type="SUPFAM" id="SSF46955">
    <property type="entry name" value="Putative DNA-binding domain"/>
    <property type="match status" value="1"/>
</dbReference>
<dbReference type="CDD" id="cd21075">
    <property type="entry name" value="DBD_XPA-like"/>
    <property type="match status" value="1"/>
</dbReference>
<dbReference type="InterPro" id="IPR009061">
    <property type="entry name" value="DNA-bd_dom_put_sf"/>
</dbReference>
<dbReference type="Proteomes" id="UP001489004">
    <property type="component" value="Unassembled WGS sequence"/>
</dbReference>
<reference evidence="1 2" key="1">
    <citation type="journal article" date="2024" name="Nat. Commun.">
        <title>Phylogenomics reveals the evolutionary origins of lichenization in chlorophyte algae.</title>
        <authorList>
            <person name="Puginier C."/>
            <person name="Libourel C."/>
            <person name="Otte J."/>
            <person name="Skaloud P."/>
            <person name="Haon M."/>
            <person name="Grisel S."/>
            <person name="Petersen M."/>
            <person name="Berrin J.G."/>
            <person name="Delaux P.M."/>
            <person name="Dal Grande F."/>
            <person name="Keller J."/>
        </authorList>
    </citation>
    <scope>NUCLEOTIDE SEQUENCE [LARGE SCALE GENOMIC DNA]</scope>
    <source>
        <strain evidence="1 2">SAG 2043</strain>
    </source>
</reference>
<accession>A0AAW1PFN5</accession>